<dbReference type="InterPro" id="IPR036390">
    <property type="entry name" value="WH_DNA-bd_sf"/>
</dbReference>
<comment type="similarity">
    <text evidence="1">Belongs to the ROK (NagC/XylR) family.</text>
</comment>
<evidence type="ECO:0000256" key="2">
    <source>
        <dbReference type="SAM" id="MobiDB-lite"/>
    </source>
</evidence>
<sequence length="421" mass="45641">MARQAALNQDSLRTHNIAVVLDCLLHTSTPMSRADIARATGMTKAAISIIVGHLIEHKVIQEGQPRRLEGTGKPSSPLEFAPGTWAGLGIQVNTDGYGFTIEDFNGTALDHEWVDVSSARHDRNEIFATLERMVDTAVAKLKKRGTHIVGGGLAVPGMVSKDGELIEAPNLGWSHCNLTQVSLVKKYSLTPLNEAKLAAAAQIRGFAIRDNGDKDNKDSDKNQKCSSSEGSRPFDSFIFISTDVGIGGAVVTHGNVDFGLNGVAGEIGHVCVDFHGDVCRCGRRGCLEMYAGRRAILSAAGCENAHTLNAQESFDWLSDKIIQQDEYSLKAIYAAQNAMASAVVSAMNICDITHIVIGGFWNRFAKDWSSRLIDRILSQSNSVHRKMLLVTPPRISQHAALRGAAHYGLHRLVSQPEKFFA</sequence>
<comment type="caution">
    <text evidence="4">The sequence shown here is derived from an EMBL/GenBank/DDBJ whole genome shotgun (WGS) entry which is preliminary data.</text>
</comment>
<protein>
    <submittedName>
        <fullName evidence="4">ROK family protein</fullName>
    </submittedName>
</protein>
<dbReference type="InterPro" id="IPR000600">
    <property type="entry name" value="ROK"/>
</dbReference>
<dbReference type="InterPro" id="IPR043129">
    <property type="entry name" value="ATPase_NBD"/>
</dbReference>
<dbReference type="EMBL" id="JBHTHQ010000021">
    <property type="protein sequence ID" value="MFD0705136.1"/>
    <property type="molecule type" value="Genomic_DNA"/>
</dbReference>
<gene>
    <name evidence="4" type="ORF">ACFQY8_05180</name>
</gene>
<dbReference type="SUPFAM" id="SSF53067">
    <property type="entry name" value="Actin-like ATPase domain"/>
    <property type="match status" value="2"/>
</dbReference>
<evidence type="ECO:0000313" key="5">
    <source>
        <dbReference type="Proteomes" id="UP001597036"/>
    </source>
</evidence>
<feature type="domain" description="HTH iclR-type" evidence="3">
    <location>
        <begin position="20"/>
        <end position="60"/>
    </location>
</feature>
<keyword evidence="5" id="KW-1185">Reference proteome</keyword>
<feature type="compositionally biased region" description="Basic and acidic residues" evidence="2">
    <location>
        <begin position="211"/>
        <end position="223"/>
    </location>
</feature>
<evidence type="ECO:0000256" key="1">
    <source>
        <dbReference type="ARBA" id="ARBA00006479"/>
    </source>
</evidence>
<dbReference type="Gene3D" id="3.30.420.40">
    <property type="match status" value="2"/>
</dbReference>
<feature type="region of interest" description="Disordered" evidence="2">
    <location>
        <begin position="211"/>
        <end position="230"/>
    </location>
</feature>
<organism evidence="4 5">
    <name type="scientific">Alloscardovia venturai</name>
    <dbReference type="NCBI Taxonomy" id="1769421"/>
    <lineage>
        <taxon>Bacteria</taxon>
        <taxon>Bacillati</taxon>
        <taxon>Actinomycetota</taxon>
        <taxon>Actinomycetes</taxon>
        <taxon>Bifidobacteriales</taxon>
        <taxon>Bifidobacteriaceae</taxon>
        <taxon>Alloscardovia</taxon>
    </lineage>
</organism>
<accession>A0ABW2Y5V2</accession>
<dbReference type="PANTHER" id="PTHR18964">
    <property type="entry name" value="ROK (REPRESSOR, ORF, KINASE) FAMILY"/>
    <property type="match status" value="1"/>
</dbReference>
<evidence type="ECO:0000259" key="3">
    <source>
        <dbReference type="Pfam" id="PF09339"/>
    </source>
</evidence>
<dbReference type="InterPro" id="IPR005471">
    <property type="entry name" value="Tscrpt_reg_IclR_N"/>
</dbReference>
<dbReference type="Gene3D" id="1.10.10.10">
    <property type="entry name" value="Winged helix-like DNA-binding domain superfamily/Winged helix DNA-binding domain"/>
    <property type="match status" value="1"/>
</dbReference>
<evidence type="ECO:0000313" key="4">
    <source>
        <dbReference type="EMBL" id="MFD0705136.1"/>
    </source>
</evidence>
<name>A0ABW2Y5V2_9BIFI</name>
<dbReference type="PANTHER" id="PTHR18964:SF149">
    <property type="entry name" value="BIFUNCTIONAL UDP-N-ACETYLGLUCOSAMINE 2-EPIMERASE_N-ACETYLMANNOSAMINE KINASE"/>
    <property type="match status" value="1"/>
</dbReference>
<dbReference type="SUPFAM" id="SSF46785">
    <property type="entry name" value="Winged helix' DNA-binding domain"/>
    <property type="match status" value="1"/>
</dbReference>
<proteinExistence type="inferred from homology"/>
<dbReference type="Proteomes" id="UP001597036">
    <property type="component" value="Unassembled WGS sequence"/>
</dbReference>
<dbReference type="InterPro" id="IPR036388">
    <property type="entry name" value="WH-like_DNA-bd_sf"/>
</dbReference>
<dbReference type="Pfam" id="PF09339">
    <property type="entry name" value="HTH_IclR"/>
    <property type="match status" value="1"/>
</dbReference>
<reference evidence="5" key="1">
    <citation type="journal article" date="2019" name="Int. J. Syst. Evol. Microbiol.">
        <title>The Global Catalogue of Microorganisms (GCM) 10K type strain sequencing project: providing services to taxonomists for standard genome sequencing and annotation.</title>
        <authorList>
            <consortium name="The Broad Institute Genomics Platform"/>
            <consortium name="The Broad Institute Genome Sequencing Center for Infectious Disease"/>
            <person name="Wu L."/>
            <person name="Ma J."/>
        </authorList>
    </citation>
    <scope>NUCLEOTIDE SEQUENCE [LARGE SCALE GENOMIC DNA]</scope>
    <source>
        <strain evidence="5">CCM 8604</strain>
    </source>
</reference>
<dbReference type="RefSeq" id="WP_377938831.1">
    <property type="nucleotide sequence ID" value="NZ_JBHTHQ010000021.1"/>
</dbReference>
<dbReference type="Pfam" id="PF00480">
    <property type="entry name" value="ROK"/>
    <property type="match status" value="1"/>
</dbReference>